<dbReference type="GO" id="GO:0046872">
    <property type="term" value="F:metal ion binding"/>
    <property type="evidence" value="ECO:0007669"/>
    <property type="project" value="UniProtKB-KW"/>
</dbReference>
<comment type="caution">
    <text evidence="21">The sequence shown here is derived from an EMBL/GenBank/DDBJ whole genome shotgun (WGS) entry which is preliminary data.</text>
</comment>
<evidence type="ECO:0000256" key="5">
    <source>
        <dbReference type="ARBA" id="ARBA00004661"/>
    </source>
</evidence>
<accession>A0A369TFP9</accession>
<dbReference type="SUPFAM" id="SSF56796">
    <property type="entry name" value="Dehydroquinate synthase-like"/>
    <property type="match status" value="1"/>
</dbReference>
<comment type="pathway">
    <text evidence="5 18">Metabolic intermediate biosynthesis; chorismate biosynthesis; chorismate from D-erythrose 4-phosphate and phosphoenolpyruvate: step 2/7.</text>
</comment>
<dbReference type="Pfam" id="PF01761">
    <property type="entry name" value="DHQ_synthase"/>
    <property type="match status" value="1"/>
</dbReference>
<sequence length="373" mass="40036">MVSEIERLRVELGARGYDILVGPGLLATAGKHIAPVLRHERVFIITDETVARLHLEALERALREAGIAYEALVLPAGEQAKSFEHLERLTDKLLAFRIERRDALIALGGGVIGDLAGFAAAITLRGVDFVQIPTTLLAQVDSSVGGKTGINSAHGKNLIGAFHQPRLVLADTEVLDTLPRRELLAGYAEVVKYGCIDDAEFFSWLETRGLDAIEGDPAARRHAIVTSCRRKAAVVARDETESSGARALLNLGHTFGHALEAECKYGGELLHGEAVAIGMVMAADLSVELGLCPSEDAARIRNHLAAVGLPTGFEHMPGRVWSPARLLDHMSRDKKVQDGRVTFVLLRGIGQAFVSHEVDPAAVEALLTNAIAA</sequence>
<feature type="binding site" evidence="18">
    <location>
        <position position="189"/>
    </location>
    <ligand>
        <name>Zn(2+)</name>
        <dbReference type="ChEBI" id="CHEBI:29105"/>
    </ligand>
</feature>
<evidence type="ECO:0000256" key="7">
    <source>
        <dbReference type="ARBA" id="ARBA00013031"/>
    </source>
</evidence>
<comment type="function">
    <text evidence="3 18">Catalyzes the conversion of 3-deoxy-D-arabino-heptulosonate 7-phosphate (DAHP) to dehydroquinate (DHQ).</text>
</comment>
<feature type="binding site" evidence="18">
    <location>
        <position position="271"/>
    </location>
    <ligand>
        <name>Zn(2+)</name>
        <dbReference type="ChEBI" id="CHEBI:29105"/>
    </ligand>
</feature>
<keyword evidence="14 18" id="KW-0520">NAD</keyword>
<keyword evidence="15 18" id="KW-0057">Aromatic amino acid biosynthesis</keyword>
<dbReference type="GO" id="GO:0008652">
    <property type="term" value="P:amino acid biosynthetic process"/>
    <property type="evidence" value="ECO:0007669"/>
    <property type="project" value="UniProtKB-KW"/>
</dbReference>
<dbReference type="RefSeq" id="WP_114580678.1">
    <property type="nucleotide sequence ID" value="NZ_QPMH01000002.1"/>
</dbReference>
<dbReference type="InterPro" id="IPR056179">
    <property type="entry name" value="DHQS_C"/>
</dbReference>
<keyword evidence="17 18" id="KW-0170">Cobalt</keyword>
<evidence type="ECO:0000256" key="3">
    <source>
        <dbReference type="ARBA" id="ARBA00003485"/>
    </source>
</evidence>
<dbReference type="InterPro" id="IPR030960">
    <property type="entry name" value="DHQS/DOIS_N"/>
</dbReference>
<evidence type="ECO:0000256" key="6">
    <source>
        <dbReference type="ARBA" id="ARBA00005412"/>
    </source>
</evidence>
<evidence type="ECO:0000256" key="11">
    <source>
        <dbReference type="ARBA" id="ARBA00022723"/>
    </source>
</evidence>
<evidence type="ECO:0000256" key="1">
    <source>
        <dbReference type="ARBA" id="ARBA00001393"/>
    </source>
</evidence>
<feature type="binding site" evidence="18">
    <location>
        <position position="156"/>
    </location>
    <ligand>
        <name>NAD(+)</name>
        <dbReference type="ChEBI" id="CHEBI:57540"/>
    </ligand>
</feature>
<evidence type="ECO:0000259" key="19">
    <source>
        <dbReference type="Pfam" id="PF01761"/>
    </source>
</evidence>
<evidence type="ECO:0000256" key="13">
    <source>
        <dbReference type="ARBA" id="ARBA00022833"/>
    </source>
</evidence>
<feature type="domain" description="3-dehydroquinate synthase N-terminal" evidence="19">
    <location>
        <begin position="72"/>
        <end position="183"/>
    </location>
</feature>
<dbReference type="PIRSF" id="PIRSF001455">
    <property type="entry name" value="DHQ_synth"/>
    <property type="match status" value="1"/>
</dbReference>
<dbReference type="GO" id="GO:0009423">
    <property type="term" value="P:chorismate biosynthetic process"/>
    <property type="evidence" value="ECO:0007669"/>
    <property type="project" value="UniProtKB-UniRule"/>
</dbReference>
<dbReference type="EC" id="4.2.3.4" evidence="7 18"/>
<feature type="domain" description="3-dehydroquinate synthase C-terminal" evidence="20">
    <location>
        <begin position="186"/>
        <end position="336"/>
    </location>
</feature>
<keyword evidence="16 18" id="KW-0456">Lyase</keyword>
<proteinExistence type="inferred from homology"/>
<dbReference type="GO" id="GO:0000166">
    <property type="term" value="F:nucleotide binding"/>
    <property type="evidence" value="ECO:0007669"/>
    <property type="project" value="UniProtKB-KW"/>
</dbReference>
<dbReference type="GO" id="GO:0009073">
    <property type="term" value="P:aromatic amino acid family biosynthetic process"/>
    <property type="evidence" value="ECO:0007669"/>
    <property type="project" value="UniProtKB-KW"/>
</dbReference>
<dbReference type="PANTHER" id="PTHR43622:SF7">
    <property type="entry name" value="3-DEHYDROQUINATE SYNTHASE, CHLOROPLASTIC"/>
    <property type="match status" value="1"/>
</dbReference>
<comment type="cofactor">
    <cofactor evidence="18">
        <name>Co(2+)</name>
        <dbReference type="ChEBI" id="CHEBI:48828"/>
    </cofactor>
    <cofactor evidence="18">
        <name>Zn(2+)</name>
        <dbReference type="ChEBI" id="CHEBI:29105"/>
    </cofactor>
    <text evidence="18">Binds 1 divalent metal cation per subunit. Can use either Co(2+) or Zn(2+).</text>
</comment>
<dbReference type="InterPro" id="IPR030963">
    <property type="entry name" value="DHQ_synth_fam"/>
</dbReference>
<feature type="binding site" evidence="18">
    <location>
        <position position="147"/>
    </location>
    <ligand>
        <name>NAD(+)</name>
        <dbReference type="ChEBI" id="CHEBI:57540"/>
    </ligand>
</feature>
<evidence type="ECO:0000256" key="4">
    <source>
        <dbReference type="ARBA" id="ARBA00004496"/>
    </source>
</evidence>
<dbReference type="PANTHER" id="PTHR43622">
    <property type="entry name" value="3-DEHYDROQUINATE SYNTHASE"/>
    <property type="match status" value="1"/>
</dbReference>
<comment type="catalytic activity">
    <reaction evidence="1 18">
        <text>7-phospho-2-dehydro-3-deoxy-D-arabino-heptonate = 3-dehydroquinate + phosphate</text>
        <dbReference type="Rhea" id="RHEA:21968"/>
        <dbReference type="ChEBI" id="CHEBI:32364"/>
        <dbReference type="ChEBI" id="CHEBI:43474"/>
        <dbReference type="ChEBI" id="CHEBI:58394"/>
        <dbReference type="EC" id="4.2.3.4"/>
    </reaction>
</comment>
<keyword evidence="10 18" id="KW-0028">Amino-acid biosynthesis</keyword>
<dbReference type="Proteomes" id="UP000253941">
    <property type="component" value="Unassembled WGS sequence"/>
</dbReference>
<dbReference type="FunFam" id="3.40.50.1970:FF:000001">
    <property type="entry name" value="3-dehydroquinate synthase"/>
    <property type="match status" value="1"/>
</dbReference>
<evidence type="ECO:0000313" key="22">
    <source>
        <dbReference type="Proteomes" id="UP000253941"/>
    </source>
</evidence>
<evidence type="ECO:0000256" key="16">
    <source>
        <dbReference type="ARBA" id="ARBA00023239"/>
    </source>
</evidence>
<evidence type="ECO:0000256" key="17">
    <source>
        <dbReference type="ARBA" id="ARBA00023285"/>
    </source>
</evidence>
<name>A0A369TFP9_9PROT</name>
<evidence type="ECO:0000259" key="20">
    <source>
        <dbReference type="Pfam" id="PF24621"/>
    </source>
</evidence>
<dbReference type="Pfam" id="PF24621">
    <property type="entry name" value="DHQS_C"/>
    <property type="match status" value="1"/>
</dbReference>
<evidence type="ECO:0000256" key="8">
    <source>
        <dbReference type="ARBA" id="ARBA00017684"/>
    </source>
</evidence>
<evidence type="ECO:0000256" key="18">
    <source>
        <dbReference type="HAMAP-Rule" id="MF_00110"/>
    </source>
</evidence>
<evidence type="ECO:0000256" key="15">
    <source>
        <dbReference type="ARBA" id="ARBA00023141"/>
    </source>
</evidence>
<protein>
    <recommendedName>
        <fullName evidence="8 18">3-dehydroquinate synthase</fullName>
        <shortName evidence="18">DHQS</shortName>
        <ecNumber evidence="7 18">4.2.3.4</ecNumber>
    </recommendedName>
</protein>
<feature type="binding site" evidence="18">
    <location>
        <begin position="134"/>
        <end position="135"/>
    </location>
    <ligand>
        <name>NAD(+)</name>
        <dbReference type="ChEBI" id="CHEBI:57540"/>
    </ligand>
</feature>
<keyword evidence="11 18" id="KW-0479">Metal-binding</keyword>
<dbReference type="Gene3D" id="3.40.50.1970">
    <property type="match status" value="1"/>
</dbReference>
<organism evidence="21 22">
    <name type="scientific">Ferruginivarius sediminum</name>
    <dbReference type="NCBI Taxonomy" id="2661937"/>
    <lineage>
        <taxon>Bacteria</taxon>
        <taxon>Pseudomonadati</taxon>
        <taxon>Pseudomonadota</taxon>
        <taxon>Alphaproteobacteria</taxon>
        <taxon>Rhodospirillales</taxon>
        <taxon>Rhodospirillaceae</taxon>
        <taxon>Ferruginivarius</taxon>
    </lineage>
</organism>
<evidence type="ECO:0000256" key="12">
    <source>
        <dbReference type="ARBA" id="ARBA00022741"/>
    </source>
</evidence>
<feature type="binding site" evidence="18">
    <location>
        <position position="253"/>
    </location>
    <ligand>
        <name>Zn(2+)</name>
        <dbReference type="ChEBI" id="CHEBI:29105"/>
    </ligand>
</feature>
<dbReference type="UniPathway" id="UPA00053">
    <property type="reaction ID" value="UER00085"/>
</dbReference>
<comment type="similarity">
    <text evidence="6 18">Belongs to the sugar phosphate cyclases superfamily. Dehydroquinate synthase family.</text>
</comment>
<dbReference type="AlphaFoldDB" id="A0A369TFP9"/>
<comment type="caution">
    <text evidence="18">Lacks conserved residue(s) required for the propagation of feature annotation.</text>
</comment>
<comment type="cofactor">
    <cofactor evidence="2 18">
        <name>NAD(+)</name>
        <dbReference type="ChEBI" id="CHEBI:57540"/>
    </cofactor>
</comment>
<evidence type="ECO:0000313" key="21">
    <source>
        <dbReference type="EMBL" id="RDD63424.1"/>
    </source>
</evidence>
<keyword evidence="9 18" id="KW-0963">Cytoplasm</keyword>
<evidence type="ECO:0000256" key="14">
    <source>
        <dbReference type="ARBA" id="ARBA00023027"/>
    </source>
</evidence>
<evidence type="ECO:0000256" key="2">
    <source>
        <dbReference type="ARBA" id="ARBA00001911"/>
    </source>
</evidence>
<dbReference type="EMBL" id="QPMH01000002">
    <property type="protein sequence ID" value="RDD63424.1"/>
    <property type="molecule type" value="Genomic_DNA"/>
</dbReference>
<keyword evidence="22" id="KW-1185">Reference proteome</keyword>
<dbReference type="HAMAP" id="MF_00110">
    <property type="entry name" value="DHQ_synthase"/>
    <property type="match status" value="1"/>
</dbReference>
<keyword evidence="13 18" id="KW-0862">Zinc</keyword>
<comment type="subcellular location">
    <subcellularLocation>
        <location evidence="4 18">Cytoplasm</location>
    </subcellularLocation>
</comment>
<feature type="binding site" evidence="18">
    <location>
        <begin position="110"/>
        <end position="114"/>
    </location>
    <ligand>
        <name>NAD(+)</name>
        <dbReference type="ChEBI" id="CHEBI:57540"/>
    </ligand>
</feature>
<dbReference type="InterPro" id="IPR050071">
    <property type="entry name" value="Dehydroquinate_synthase"/>
</dbReference>
<dbReference type="CDD" id="cd08195">
    <property type="entry name" value="DHQS"/>
    <property type="match status" value="1"/>
</dbReference>
<dbReference type="Gene3D" id="1.20.1090.10">
    <property type="entry name" value="Dehydroquinate synthase-like - alpha domain"/>
    <property type="match status" value="1"/>
</dbReference>
<dbReference type="GO" id="GO:0005737">
    <property type="term" value="C:cytoplasm"/>
    <property type="evidence" value="ECO:0007669"/>
    <property type="project" value="UniProtKB-SubCell"/>
</dbReference>
<evidence type="ECO:0000256" key="10">
    <source>
        <dbReference type="ARBA" id="ARBA00022605"/>
    </source>
</evidence>
<dbReference type="GO" id="GO:0003856">
    <property type="term" value="F:3-dehydroquinate synthase activity"/>
    <property type="evidence" value="ECO:0007669"/>
    <property type="project" value="UniProtKB-UniRule"/>
</dbReference>
<reference evidence="21 22" key="1">
    <citation type="submission" date="2018-07" db="EMBL/GenBank/DDBJ databases">
        <title>Venubactetium sediminum gen. nov., sp. nov., isolated from a marine solar saltern.</title>
        <authorList>
            <person name="Wang S."/>
        </authorList>
    </citation>
    <scope>NUCLEOTIDE SEQUENCE [LARGE SCALE GENOMIC DNA]</scope>
    <source>
        <strain evidence="21 22">WD2A32</strain>
    </source>
</reference>
<dbReference type="InterPro" id="IPR016037">
    <property type="entry name" value="DHQ_synth_AroB"/>
</dbReference>
<gene>
    <name evidence="18" type="primary">aroB</name>
    <name evidence="21" type="ORF">DRB17_02995</name>
</gene>
<evidence type="ECO:0000256" key="9">
    <source>
        <dbReference type="ARBA" id="ARBA00022490"/>
    </source>
</evidence>
<keyword evidence="12 18" id="KW-0547">Nucleotide-binding</keyword>
<dbReference type="NCBIfam" id="TIGR01357">
    <property type="entry name" value="aroB"/>
    <property type="match status" value="1"/>
</dbReference>